<feature type="domain" description="Amine oxidase" evidence="6">
    <location>
        <begin position="10"/>
        <end position="461"/>
    </location>
</feature>
<dbReference type="Gene3D" id="3.90.660.10">
    <property type="match status" value="1"/>
</dbReference>
<dbReference type="OrthoDB" id="7777654at2759"/>
<organism evidence="7 8">
    <name type="scientific">Aspergillus versicolor CBS 583.65</name>
    <dbReference type="NCBI Taxonomy" id="1036611"/>
    <lineage>
        <taxon>Eukaryota</taxon>
        <taxon>Fungi</taxon>
        <taxon>Dikarya</taxon>
        <taxon>Ascomycota</taxon>
        <taxon>Pezizomycotina</taxon>
        <taxon>Eurotiomycetes</taxon>
        <taxon>Eurotiomycetidae</taxon>
        <taxon>Eurotiales</taxon>
        <taxon>Aspergillaceae</taxon>
        <taxon>Aspergillus</taxon>
        <taxon>Aspergillus subgen. Nidulantes</taxon>
    </lineage>
</organism>
<dbReference type="InterPro" id="IPR002937">
    <property type="entry name" value="Amino_oxidase"/>
</dbReference>
<protein>
    <recommendedName>
        <fullName evidence="4">Amine oxidase</fullName>
        <ecNumber evidence="4">1.4.3.-</ecNumber>
    </recommendedName>
</protein>
<dbReference type="Gene3D" id="3.50.50.60">
    <property type="entry name" value="FAD/NAD(P)-binding domain"/>
    <property type="match status" value="1"/>
</dbReference>
<dbReference type="EMBL" id="KV878127">
    <property type="protein sequence ID" value="OJJ00354.1"/>
    <property type="molecule type" value="Genomic_DNA"/>
</dbReference>
<dbReference type="InterPro" id="IPR001613">
    <property type="entry name" value="Flavin_amine_oxidase"/>
</dbReference>
<evidence type="ECO:0000256" key="2">
    <source>
        <dbReference type="ARBA" id="ARBA00023002"/>
    </source>
</evidence>
<dbReference type="InterPro" id="IPR050281">
    <property type="entry name" value="Flavin_monoamine_oxidase"/>
</dbReference>
<comment type="cofactor">
    <cofactor evidence="1 4">
        <name>FAD</name>
        <dbReference type="ChEBI" id="CHEBI:57692"/>
    </cofactor>
</comment>
<dbReference type="AlphaFoldDB" id="A0A1L9PFP2"/>
<dbReference type="GeneID" id="63721987"/>
<feature type="region of interest" description="Disordered" evidence="5">
    <location>
        <begin position="475"/>
        <end position="494"/>
    </location>
</feature>
<feature type="binding site" evidence="3">
    <location>
        <position position="241"/>
    </location>
    <ligand>
        <name>substrate</name>
    </ligand>
</feature>
<feature type="binding site" evidence="3">
    <location>
        <begin position="58"/>
        <end position="61"/>
    </location>
    <ligand>
        <name>FAD</name>
        <dbReference type="ChEBI" id="CHEBI:57692"/>
    </ligand>
</feature>
<dbReference type="PANTHER" id="PTHR10742:SF342">
    <property type="entry name" value="AMINE OXIDASE"/>
    <property type="match status" value="1"/>
</dbReference>
<evidence type="ECO:0000256" key="4">
    <source>
        <dbReference type="RuleBase" id="RU362067"/>
    </source>
</evidence>
<evidence type="ECO:0000256" key="1">
    <source>
        <dbReference type="ARBA" id="ARBA00001974"/>
    </source>
</evidence>
<dbReference type="Proteomes" id="UP000184073">
    <property type="component" value="Unassembled WGS sequence"/>
</dbReference>
<dbReference type="SUPFAM" id="SSF54373">
    <property type="entry name" value="FAD-linked reductases, C-terminal domain"/>
    <property type="match status" value="1"/>
</dbReference>
<dbReference type="EC" id="1.4.3.-" evidence="4"/>
<evidence type="ECO:0000259" key="6">
    <source>
        <dbReference type="Pfam" id="PF01593"/>
    </source>
</evidence>
<gene>
    <name evidence="7" type="ORF">ASPVEDRAFT_127611</name>
</gene>
<feature type="binding site" evidence="3">
    <location>
        <begin position="30"/>
        <end position="31"/>
    </location>
    <ligand>
        <name>FAD</name>
        <dbReference type="ChEBI" id="CHEBI:57692"/>
    </ligand>
</feature>
<dbReference type="PANTHER" id="PTHR10742">
    <property type="entry name" value="FLAVIN MONOAMINE OXIDASE"/>
    <property type="match status" value="1"/>
</dbReference>
<keyword evidence="4" id="KW-0274">FAD</keyword>
<keyword evidence="2 4" id="KW-0560">Oxidoreductase</keyword>
<dbReference type="GO" id="GO:0001716">
    <property type="term" value="F:L-amino-acid oxidase activity"/>
    <property type="evidence" value="ECO:0007669"/>
    <property type="project" value="TreeGrafter"/>
</dbReference>
<evidence type="ECO:0000256" key="5">
    <source>
        <dbReference type="SAM" id="MobiDB-lite"/>
    </source>
</evidence>
<dbReference type="Pfam" id="PF01593">
    <property type="entry name" value="Amino_oxidase"/>
    <property type="match status" value="1"/>
</dbReference>
<comment type="similarity">
    <text evidence="4">Belongs to the flavin monoamine oxidase family.</text>
</comment>
<dbReference type="InterPro" id="IPR036188">
    <property type="entry name" value="FAD/NAD-bd_sf"/>
</dbReference>
<reference evidence="8" key="1">
    <citation type="journal article" date="2017" name="Genome Biol.">
        <title>Comparative genomics reveals high biological diversity and specific adaptations in the industrially and medically important fungal genus Aspergillus.</title>
        <authorList>
            <person name="de Vries R.P."/>
            <person name="Riley R."/>
            <person name="Wiebenga A."/>
            <person name="Aguilar-Osorio G."/>
            <person name="Amillis S."/>
            <person name="Uchima C.A."/>
            <person name="Anderluh G."/>
            <person name="Asadollahi M."/>
            <person name="Askin M."/>
            <person name="Barry K."/>
            <person name="Battaglia E."/>
            <person name="Bayram O."/>
            <person name="Benocci T."/>
            <person name="Braus-Stromeyer S.A."/>
            <person name="Caldana C."/>
            <person name="Canovas D."/>
            <person name="Cerqueira G.C."/>
            <person name="Chen F."/>
            <person name="Chen W."/>
            <person name="Choi C."/>
            <person name="Clum A."/>
            <person name="Dos Santos R.A."/>
            <person name="Damasio A.R."/>
            <person name="Diallinas G."/>
            <person name="Emri T."/>
            <person name="Fekete E."/>
            <person name="Flipphi M."/>
            <person name="Freyberg S."/>
            <person name="Gallo A."/>
            <person name="Gournas C."/>
            <person name="Habgood R."/>
            <person name="Hainaut M."/>
            <person name="Harispe M.L."/>
            <person name="Henrissat B."/>
            <person name="Hilden K.S."/>
            <person name="Hope R."/>
            <person name="Hossain A."/>
            <person name="Karabika E."/>
            <person name="Karaffa L."/>
            <person name="Karanyi Z."/>
            <person name="Krasevec N."/>
            <person name="Kuo A."/>
            <person name="Kusch H."/>
            <person name="LaButti K."/>
            <person name="Lagendijk E.L."/>
            <person name="Lapidus A."/>
            <person name="Levasseur A."/>
            <person name="Lindquist E."/>
            <person name="Lipzen A."/>
            <person name="Logrieco A.F."/>
            <person name="MacCabe A."/>
            <person name="Maekelae M.R."/>
            <person name="Malavazi I."/>
            <person name="Melin P."/>
            <person name="Meyer V."/>
            <person name="Mielnichuk N."/>
            <person name="Miskei M."/>
            <person name="Molnar A.P."/>
            <person name="Mule G."/>
            <person name="Ngan C.Y."/>
            <person name="Orejas M."/>
            <person name="Orosz E."/>
            <person name="Ouedraogo J.P."/>
            <person name="Overkamp K.M."/>
            <person name="Park H.-S."/>
            <person name="Perrone G."/>
            <person name="Piumi F."/>
            <person name="Punt P.J."/>
            <person name="Ram A.F."/>
            <person name="Ramon A."/>
            <person name="Rauscher S."/>
            <person name="Record E."/>
            <person name="Riano-Pachon D.M."/>
            <person name="Robert V."/>
            <person name="Roehrig J."/>
            <person name="Ruller R."/>
            <person name="Salamov A."/>
            <person name="Salih N.S."/>
            <person name="Samson R.A."/>
            <person name="Sandor E."/>
            <person name="Sanguinetti M."/>
            <person name="Schuetze T."/>
            <person name="Sepcic K."/>
            <person name="Shelest E."/>
            <person name="Sherlock G."/>
            <person name="Sophianopoulou V."/>
            <person name="Squina F.M."/>
            <person name="Sun H."/>
            <person name="Susca A."/>
            <person name="Todd R.B."/>
            <person name="Tsang A."/>
            <person name="Unkles S.E."/>
            <person name="van de Wiele N."/>
            <person name="van Rossen-Uffink D."/>
            <person name="Oliveira J.V."/>
            <person name="Vesth T.C."/>
            <person name="Visser J."/>
            <person name="Yu J.-H."/>
            <person name="Zhou M."/>
            <person name="Andersen M.R."/>
            <person name="Archer D.B."/>
            <person name="Baker S.E."/>
            <person name="Benoit I."/>
            <person name="Brakhage A.A."/>
            <person name="Braus G.H."/>
            <person name="Fischer R."/>
            <person name="Frisvad J.C."/>
            <person name="Goldman G.H."/>
            <person name="Houbraken J."/>
            <person name="Oakley B."/>
            <person name="Pocsi I."/>
            <person name="Scazzocchio C."/>
            <person name="Seiboth B."/>
            <person name="vanKuyk P.A."/>
            <person name="Wortman J."/>
            <person name="Dyer P.S."/>
            <person name="Grigoriev I.V."/>
        </authorList>
    </citation>
    <scope>NUCLEOTIDE SEQUENCE [LARGE SCALE GENOMIC DNA]</scope>
    <source>
        <strain evidence="8">CBS 583.65</strain>
    </source>
</reference>
<feature type="binding site" evidence="3">
    <location>
        <position position="438"/>
    </location>
    <ligand>
        <name>FAD</name>
        <dbReference type="ChEBI" id="CHEBI:57692"/>
    </ligand>
</feature>
<accession>A0A1L9PFP2</accession>
<feature type="binding site" evidence="3">
    <location>
        <position position="355"/>
    </location>
    <ligand>
        <name>substrate</name>
    </ligand>
</feature>
<feature type="binding site" evidence="3">
    <location>
        <position position="61"/>
    </location>
    <ligand>
        <name>substrate</name>
    </ligand>
</feature>
<dbReference type="SUPFAM" id="SSF51905">
    <property type="entry name" value="FAD/NAD(P)-binding domain"/>
    <property type="match status" value="1"/>
</dbReference>
<dbReference type="STRING" id="1036611.A0A1L9PFP2"/>
<feature type="compositionally biased region" description="Basic and acidic residues" evidence="5">
    <location>
        <begin position="483"/>
        <end position="494"/>
    </location>
</feature>
<feature type="binding site" evidence="3">
    <location>
        <position position="11"/>
    </location>
    <ligand>
        <name>FAD</name>
        <dbReference type="ChEBI" id="CHEBI:57692"/>
    </ligand>
</feature>
<dbReference type="Gene3D" id="1.10.405.10">
    <property type="entry name" value="Guanine Nucleotide Dissociation Inhibitor, domain 1"/>
    <property type="match status" value="1"/>
</dbReference>
<dbReference type="RefSeq" id="XP_040666116.1">
    <property type="nucleotide sequence ID" value="XM_040806476.1"/>
</dbReference>
<evidence type="ECO:0000313" key="8">
    <source>
        <dbReference type="Proteomes" id="UP000184073"/>
    </source>
</evidence>
<evidence type="ECO:0000313" key="7">
    <source>
        <dbReference type="EMBL" id="OJJ00354.1"/>
    </source>
</evidence>
<dbReference type="GO" id="GO:0009063">
    <property type="term" value="P:amino acid catabolic process"/>
    <property type="evidence" value="ECO:0007669"/>
    <property type="project" value="TreeGrafter"/>
</dbReference>
<evidence type="ECO:0000256" key="3">
    <source>
        <dbReference type="PIRSR" id="PIRSR601613-1"/>
    </source>
</evidence>
<name>A0A1L9PFP2_ASPVE</name>
<dbReference type="PRINTS" id="PR00757">
    <property type="entry name" value="AMINEOXDASEF"/>
</dbReference>
<proteinExistence type="inferred from homology"/>
<dbReference type="VEuPathDB" id="FungiDB:ASPVEDRAFT_127611"/>
<sequence length="494" mass="56259">MDVGVVGAGVSGLYTALILQRQGHNVTVFEANSRIGGRIYTHRFKPLNKGEDVYFEAGAMRLPRSRLHDRVFRFIDYLNANGRSEDKVELIPYIIEHENNGAYVYGHKGDVAGSEHAGLLDLPSPFKGKSARSLLGEAVIPWLRLLEQDFDKGFEKVMEYDMMSFRSYLHLVLKWPHEVIEFVELMSSQTNQYDLSFVEIIMQNMDFGVKHWATVRNGMSRFTQAAANLVGLENIHLNAPVDRLIPSPTDGRVTIHTRGPTPHTSTFDKVVLAIPPAAVQGIRERPTWSFMKEQAIRSAHFEPLYKLGLHFRTRFWEHIPSPSFGGQSTTDLRFRWIVYPSNDLGSDTSGVLLLYCWMNDAYRIQSMQPEQRVRLALHDLQRFFKDTGVDIYNQYVSAFDVCWSTEYVTGDAMFLPGQFSRFHRIAAQPEGNIHFAGEHLSRHHTWIVGALDSAFKTAREVSGDERLLALGEEELGRSSRATEPPRPEFIRAQL</sequence>
<keyword evidence="8" id="KW-1185">Reference proteome</keyword>
<keyword evidence="4" id="KW-0285">Flavoprotein</keyword>